<dbReference type="PANTHER" id="PTHR43236">
    <property type="entry name" value="ANTITOXIN HIGA1"/>
    <property type="match status" value="1"/>
</dbReference>
<dbReference type="InterPro" id="IPR010359">
    <property type="entry name" value="IrrE_HExxH"/>
</dbReference>
<dbReference type="EMBL" id="JADBEL010000021">
    <property type="protein sequence ID" value="MBE1556073.1"/>
    <property type="molecule type" value="Genomic_DNA"/>
</dbReference>
<sequence length="132" mass="15400">MSRTILLKSLNIKVFLFFEMLGGTLGYYNRYKRIQFIHINNDAKEALQKFICAHELGHAILHPNANTPFLKKNTFFSIERIEIEANTFAVELLLSDDVIYEYKDNSLSINEIANMYSMPEEVSHLNNLRNVR</sequence>
<evidence type="ECO:0000259" key="1">
    <source>
        <dbReference type="Pfam" id="PF06114"/>
    </source>
</evidence>
<evidence type="ECO:0000313" key="3">
    <source>
        <dbReference type="Proteomes" id="UP000658225"/>
    </source>
</evidence>
<accession>A0A927MK45</accession>
<dbReference type="AlphaFoldDB" id="A0A927MK45"/>
<feature type="domain" description="IrrE N-terminal-like" evidence="1">
    <location>
        <begin position="14"/>
        <end position="122"/>
    </location>
</feature>
<comment type="caution">
    <text evidence="2">The sequence shown here is derived from an EMBL/GenBank/DDBJ whole genome shotgun (WGS) entry which is preliminary data.</text>
</comment>
<evidence type="ECO:0000313" key="2">
    <source>
        <dbReference type="EMBL" id="MBE1556073.1"/>
    </source>
</evidence>
<dbReference type="InterPro" id="IPR052345">
    <property type="entry name" value="Rad_response_metalloprotease"/>
</dbReference>
<gene>
    <name evidence="2" type="ORF">H4683_003194</name>
</gene>
<dbReference type="Gene3D" id="1.10.10.2910">
    <property type="match status" value="1"/>
</dbReference>
<proteinExistence type="predicted"/>
<dbReference type="Proteomes" id="UP000658225">
    <property type="component" value="Unassembled WGS sequence"/>
</dbReference>
<reference evidence="2" key="1">
    <citation type="submission" date="2020-10" db="EMBL/GenBank/DDBJ databases">
        <title>Genomic Encyclopedia of Type Strains, Phase IV (KMG-IV): sequencing the most valuable type-strain genomes for metagenomic binning, comparative biology and taxonomic classification.</title>
        <authorList>
            <person name="Goeker M."/>
        </authorList>
    </citation>
    <scope>NUCLEOTIDE SEQUENCE</scope>
    <source>
        <strain evidence="2">DSM 13886</strain>
    </source>
</reference>
<organism evidence="2 3">
    <name type="scientific">Sporosarcina limicola</name>
    <dbReference type="NCBI Taxonomy" id="34101"/>
    <lineage>
        <taxon>Bacteria</taxon>
        <taxon>Bacillati</taxon>
        <taxon>Bacillota</taxon>
        <taxon>Bacilli</taxon>
        <taxon>Bacillales</taxon>
        <taxon>Caryophanaceae</taxon>
        <taxon>Sporosarcina</taxon>
    </lineage>
</organism>
<protein>
    <submittedName>
        <fullName evidence="2">Zn-dependent peptidase ImmA (M78 family)</fullName>
    </submittedName>
</protein>
<dbReference type="RefSeq" id="WP_338062482.1">
    <property type="nucleotide sequence ID" value="NZ_JADBEL010000021.1"/>
</dbReference>
<name>A0A927MK45_9BACL</name>
<dbReference type="Pfam" id="PF06114">
    <property type="entry name" value="Peptidase_M78"/>
    <property type="match status" value="1"/>
</dbReference>
<keyword evidence="3" id="KW-1185">Reference proteome</keyword>
<dbReference type="PANTHER" id="PTHR43236:SF2">
    <property type="entry name" value="BLL0069 PROTEIN"/>
    <property type="match status" value="1"/>
</dbReference>